<evidence type="ECO:0000313" key="3">
    <source>
        <dbReference type="Proteomes" id="UP000009131"/>
    </source>
</evidence>
<dbReference type="STRING" id="764103.G7DSM6"/>
<protein>
    <recommendedName>
        <fullName evidence="1">SCP2 domain-containing protein</fullName>
    </recommendedName>
</protein>
<dbReference type="eggNOG" id="KOG4170">
    <property type="taxonomic scope" value="Eukaryota"/>
</dbReference>
<dbReference type="OMA" id="CVVYWAL"/>
<organism evidence="2 3">
    <name type="scientific">Mixia osmundae (strain CBS 9802 / IAM 14324 / JCM 22182 / KY 12970)</name>
    <dbReference type="NCBI Taxonomy" id="764103"/>
    <lineage>
        <taxon>Eukaryota</taxon>
        <taxon>Fungi</taxon>
        <taxon>Dikarya</taxon>
        <taxon>Basidiomycota</taxon>
        <taxon>Pucciniomycotina</taxon>
        <taxon>Mixiomycetes</taxon>
        <taxon>Mixiales</taxon>
        <taxon>Mixiaceae</taxon>
        <taxon>Mixia</taxon>
    </lineage>
</organism>
<dbReference type="OrthoDB" id="10265837at2759"/>
<dbReference type="InterPro" id="IPR036527">
    <property type="entry name" value="SCP2_sterol-bd_dom_sf"/>
</dbReference>
<dbReference type="HOGENOM" id="CLU_105945_0_3_1"/>
<dbReference type="InterPro" id="IPR003033">
    <property type="entry name" value="SCP2_sterol-bd_dom"/>
</dbReference>
<dbReference type="PANTHER" id="PTHR10094">
    <property type="entry name" value="STEROL CARRIER PROTEIN 2 SCP-2 FAMILY PROTEIN"/>
    <property type="match status" value="1"/>
</dbReference>
<accession>G7DSM6</accession>
<dbReference type="GO" id="GO:0005829">
    <property type="term" value="C:cytosol"/>
    <property type="evidence" value="ECO:0007669"/>
    <property type="project" value="TreeGrafter"/>
</dbReference>
<gene>
    <name evidence="2" type="primary">Mo00230</name>
    <name evidence="2" type="ORF">E5Q_00230</name>
</gene>
<dbReference type="EMBL" id="BABT02000007">
    <property type="protein sequence ID" value="GAA93586.1"/>
    <property type="molecule type" value="Genomic_DNA"/>
</dbReference>
<dbReference type="Pfam" id="PF02036">
    <property type="entry name" value="SCP2"/>
    <property type="match status" value="1"/>
</dbReference>
<dbReference type="PANTHER" id="PTHR10094:SF28">
    <property type="entry name" value="SCP2 DOMAIN-CONTAINING PROTEIN"/>
    <property type="match status" value="1"/>
</dbReference>
<name>G7DSM6_MIXOS</name>
<dbReference type="SUPFAM" id="SSF55718">
    <property type="entry name" value="SCP-like"/>
    <property type="match status" value="1"/>
</dbReference>
<evidence type="ECO:0000259" key="1">
    <source>
        <dbReference type="Pfam" id="PF02036"/>
    </source>
</evidence>
<feature type="domain" description="SCP2" evidence="1">
    <location>
        <begin position="73"/>
        <end position="163"/>
    </location>
</feature>
<comment type="caution">
    <text evidence="2">The sequence shown here is derived from an EMBL/GenBank/DDBJ whole genome shotgun (WGS) entry which is preliminary data.</text>
</comment>
<sequence length="173" mass="18967">MSSQEHTNPLKVLLDQADELDFSDPETGESSANAILTPGFEISKLLQILDFALSNAGAETPHPMLEGLDITPREEMLKKTNGVFQFEVTNKEGKKESFYADMKKAGRIFKGKSPKKADVVLQVKDKDMVALALGQSSPQRMFLAGKLKVKGNLMLGLRMNDVLASEVAKLSKL</sequence>
<reference evidence="2 3" key="2">
    <citation type="journal article" date="2012" name="Open Biol.">
        <title>Characteristics of nucleosomes and linker DNA regions on the genome of the basidiomycete Mixia osmundae revealed by mono- and dinucleosome mapping.</title>
        <authorList>
            <person name="Nishida H."/>
            <person name="Kondo S."/>
            <person name="Matsumoto T."/>
            <person name="Suzuki Y."/>
            <person name="Yoshikawa H."/>
            <person name="Taylor T.D."/>
            <person name="Sugiyama J."/>
        </authorList>
    </citation>
    <scope>NUCLEOTIDE SEQUENCE [LARGE SCALE GENOMIC DNA]</scope>
    <source>
        <strain evidence="3">CBS 9802 / IAM 14324 / JCM 22182 / KY 12970</strain>
    </source>
</reference>
<proteinExistence type="predicted"/>
<dbReference type="InParanoid" id="G7DSM6"/>
<dbReference type="Gene3D" id="3.30.1050.10">
    <property type="entry name" value="SCP2 sterol-binding domain"/>
    <property type="match status" value="1"/>
</dbReference>
<evidence type="ECO:0000313" key="2">
    <source>
        <dbReference type="EMBL" id="GAA93586.1"/>
    </source>
</evidence>
<reference evidence="2 3" key="1">
    <citation type="journal article" date="2011" name="J. Gen. Appl. Microbiol.">
        <title>Draft genome sequencing of the enigmatic basidiomycete Mixia osmundae.</title>
        <authorList>
            <person name="Nishida H."/>
            <person name="Nagatsuka Y."/>
            <person name="Sugiyama J."/>
        </authorList>
    </citation>
    <scope>NUCLEOTIDE SEQUENCE [LARGE SCALE GENOMIC DNA]</scope>
    <source>
        <strain evidence="3">CBS 9802 / IAM 14324 / JCM 22182 / KY 12970</strain>
    </source>
</reference>
<dbReference type="AlphaFoldDB" id="G7DSM6"/>
<dbReference type="Proteomes" id="UP000009131">
    <property type="component" value="Unassembled WGS sequence"/>
</dbReference>
<keyword evidence="3" id="KW-1185">Reference proteome</keyword>
<dbReference type="RefSeq" id="XP_014566510.1">
    <property type="nucleotide sequence ID" value="XM_014711024.1"/>
</dbReference>